<dbReference type="Gene3D" id="3.30.450.200">
    <property type="match status" value="1"/>
</dbReference>
<dbReference type="OrthoDB" id="6019893at2759"/>
<dbReference type="PANTHER" id="PTHR15288">
    <property type="entry name" value="DENN DOMAIN-CONTAINING PROTEIN 2"/>
    <property type="match status" value="1"/>
</dbReference>
<accession>A0A2C9UNU5</accession>
<dbReference type="Gramene" id="Manes.13G038800.1.v8.1">
    <property type="protein sequence ID" value="Manes.13G038800.1.v8.1.CDS"/>
    <property type="gene ID" value="Manes.13G038800.v8.1"/>
</dbReference>
<dbReference type="EMBL" id="CM004399">
    <property type="protein sequence ID" value="OAY32698.1"/>
    <property type="molecule type" value="Genomic_DNA"/>
</dbReference>
<dbReference type="SMART" id="SM00801">
    <property type="entry name" value="dDENN"/>
    <property type="match status" value="1"/>
</dbReference>
<dbReference type="InterPro" id="IPR037516">
    <property type="entry name" value="Tripartite_DENN"/>
</dbReference>
<dbReference type="SMART" id="SM00799">
    <property type="entry name" value="DENN"/>
    <property type="match status" value="1"/>
</dbReference>
<sequence>MDTKEDAELLEDRSQEVQPLSPYVVLKNMSEEMVGEEPQTTRPMPPVHRRSQSEVINPGHMRSSGFQKLKTQMQKAWRWGSNSREQDYNFNPEVLTNQKRQWYQLHSKTLDHTKFKAPTSLFEHFVIVGLHPDANLEAVEDVFARRKKWELEVAKSDIISYKRLQSREPTFPSMEPQILFKYPPGKRLHMRMKDLSSFCFPEGVKTRLLERTPSLSELNELIYGQMHMGRDDLAFIFSLKVADNDTLYGVCLHVTEIVQRPPGILGTMSPLPQLSGRGCRFLVSAPRCYCVLTRVPFFELHYEMLNSIIAQERLSRITQFVSELSLSSVSIAYKQHDQMNMNVDYPDKECDVDWMASAIPVDSAVALTAAAAGIISDDENRTLSPKIWESHSPESGTTSEASDLSIAREIEKEGKRNFDDCTSESSETRSDALERIDGSYGSGQASPEIGAFNCSRNRGLESRGSFDTLFSPVRSMGLEDEDDELFASCEKDFDDDFIMEWARENKNDLLQIVCRYHSMPLPQQGGEIVFQPLEHLQAIEYKRPSVSDLGFSENYLAMVEANEVNAKLAAAEEALALSIWATATICRVLSLENVLTLVTGVLLEKQVVVVCPNLGVLSAIVLSLVPMIRPFQWQSLFLPILPGRMLDFLDAPVPFIVGIQQKPADLKMKTSNLVHVNVLKNQVKMCHLPALPRYKELVSEVAPFHAKLSFQSSIAKKHPVYRCNETQAEAATQFLTIMRRYLESICSDLRSHTITNVQSNNDRVCLLLKDSFIDSFPSKDRPFVKLFVDTQLFAVLSDHRLSSFEHESPLSP</sequence>
<dbReference type="InterPro" id="IPR005113">
    <property type="entry name" value="uDENN_dom"/>
</dbReference>
<dbReference type="Pfam" id="PF03456">
    <property type="entry name" value="uDENN"/>
    <property type="match status" value="1"/>
</dbReference>
<proteinExistence type="predicted"/>
<dbReference type="InterPro" id="IPR005112">
    <property type="entry name" value="dDENN_dom"/>
</dbReference>
<dbReference type="PROSITE" id="PS50211">
    <property type="entry name" value="DENN"/>
    <property type="match status" value="1"/>
</dbReference>
<feature type="domain" description="UDENN" evidence="1">
    <location>
        <begin position="156"/>
        <end position="807"/>
    </location>
</feature>
<comment type="caution">
    <text evidence="2">The sequence shown here is derived from an EMBL/GenBank/DDBJ whole genome shotgun (WGS) entry which is preliminary data.</text>
</comment>
<dbReference type="InterPro" id="IPR051942">
    <property type="entry name" value="DENN_domain_containing_2"/>
</dbReference>
<evidence type="ECO:0000259" key="1">
    <source>
        <dbReference type="PROSITE" id="PS50211"/>
    </source>
</evidence>
<dbReference type="Pfam" id="PF02141">
    <property type="entry name" value="DENN"/>
    <property type="match status" value="1"/>
</dbReference>
<dbReference type="PANTHER" id="PTHR15288:SF0">
    <property type="entry name" value="UDENN DOMAIN-CONTAINING PROTEIN"/>
    <property type="match status" value="1"/>
</dbReference>
<dbReference type="InterPro" id="IPR001194">
    <property type="entry name" value="cDENN_dom"/>
</dbReference>
<evidence type="ECO:0000313" key="3">
    <source>
        <dbReference type="Proteomes" id="UP000091857"/>
    </source>
</evidence>
<keyword evidence="3" id="KW-1185">Reference proteome</keyword>
<protein>
    <recommendedName>
        <fullName evidence="1">UDENN domain-containing protein</fullName>
    </recommendedName>
</protein>
<dbReference type="Proteomes" id="UP000091857">
    <property type="component" value="Chromosome 13"/>
</dbReference>
<reference evidence="3" key="1">
    <citation type="journal article" date="2016" name="Nat. Biotechnol.">
        <title>Sequencing wild and cultivated cassava and related species reveals extensive interspecific hybridization and genetic diversity.</title>
        <authorList>
            <person name="Bredeson J.V."/>
            <person name="Lyons J.B."/>
            <person name="Prochnik S.E."/>
            <person name="Wu G.A."/>
            <person name="Ha C.M."/>
            <person name="Edsinger-Gonzales E."/>
            <person name="Grimwood J."/>
            <person name="Schmutz J."/>
            <person name="Rabbi I.Y."/>
            <person name="Egesi C."/>
            <person name="Nauluvula P."/>
            <person name="Lebot V."/>
            <person name="Ndunguru J."/>
            <person name="Mkamilo G."/>
            <person name="Bart R.S."/>
            <person name="Setter T.L."/>
            <person name="Gleadow R.M."/>
            <person name="Kulakow P."/>
            <person name="Ferguson M.E."/>
            <person name="Rounsley S."/>
            <person name="Rokhsar D.S."/>
        </authorList>
    </citation>
    <scope>NUCLEOTIDE SEQUENCE [LARGE SCALE GENOMIC DNA]</scope>
    <source>
        <strain evidence="3">cv. AM560-2</strain>
    </source>
</reference>
<evidence type="ECO:0000313" key="2">
    <source>
        <dbReference type="EMBL" id="OAY32698.1"/>
    </source>
</evidence>
<name>A0A2C9UNU5_MANES</name>
<gene>
    <name evidence="2" type="ORF">MANES_13G038800v8</name>
</gene>
<dbReference type="InterPro" id="IPR043153">
    <property type="entry name" value="DENN_C"/>
</dbReference>
<organism evidence="2 3">
    <name type="scientific">Manihot esculenta</name>
    <name type="common">Cassava</name>
    <name type="synonym">Jatropha manihot</name>
    <dbReference type="NCBI Taxonomy" id="3983"/>
    <lineage>
        <taxon>Eukaryota</taxon>
        <taxon>Viridiplantae</taxon>
        <taxon>Streptophyta</taxon>
        <taxon>Embryophyta</taxon>
        <taxon>Tracheophyta</taxon>
        <taxon>Spermatophyta</taxon>
        <taxon>Magnoliopsida</taxon>
        <taxon>eudicotyledons</taxon>
        <taxon>Gunneridae</taxon>
        <taxon>Pentapetalae</taxon>
        <taxon>rosids</taxon>
        <taxon>fabids</taxon>
        <taxon>Malpighiales</taxon>
        <taxon>Euphorbiaceae</taxon>
        <taxon>Crotonoideae</taxon>
        <taxon>Manihoteae</taxon>
        <taxon>Manihot</taxon>
    </lineage>
</organism>
<dbReference type="AlphaFoldDB" id="A0A2C9UNU5"/>
<dbReference type="Gene3D" id="3.40.50.11500">
    <property type="match status" value="1"/>
</dbReference>